<gene>
    <name evidence="1" type="ORF">SASPL_147948</name>
</gene>
<keyword evidence="2" id="KW-1185">Reference proteome</keyword>
<dbReference type="InterPro" id="IPR010994">
    <property type="entry name" value="RuvA_2-like"/>
</dbReference>
<name>A0A8X8W935_SALSN</name>
<protein>
    <recommendedName>
        <fullName evidence="3">Protein PARTING DANCERS</fullName>
    </recommendedName>
</protein>
<proteinExistence type="predicted"/>
<dbReference type="PANTHER" id="PTHR37394:SF1">
    <property type="entry name" value="PROTEIN PARTING DANCERS"/>
    <property type="match status" value="1"/>
</dbReference>
<dbReference type="Gene3D" id="1.10.150.20">
    <property type="entry name" value="5' to 3' exonuclease, C-terminal subdomain"/>
    <property type="match status" value="1"/>
</dbReference>
<evidence type="ECO:0008006" key="3">
    <source>
        <dbReference type="Google" id="ProtNLM"/>
    </source>
</evidence>
<sequence>MNPETDYRESTPSQLSNKDILPVLEMLVLSLDLTLIHTISLDFQMLLLSAEFSKMQFQSGEGCNGVCIMSTTWKDEQHPSFISFISSFLTENSFRLNFVSIAPDFIFNCGGVSVAFIFVASWDSGCTESIFSRIQKLKEQFAHFYVVVTLPTKDQNDYFIRSYFKHGMEFGRPTFIPVQDLEMGFEKIVKIAHARGVCKKHDAIAKLKTEREKSVQSMDVYVKVVTSIPGIDSHDAIALNQAIGSIEAIAKASKEHIVENTDLSTEKAETITRFFRDPKYYLGIKLK</sequence>
<dbReference type="InterPro" id="IPR039172">
    <property type="entry name" value="PTD"/>
</dbReference>
<dbReference type="SUPFAM" id="SSF47781">
    <property type="entry name" value="RuvA domain 2-like"/>
    <property type="match status" value="1"/>
</dbReference>
<organism evidence="1">
    <name type="scientific">Salvia splendens</name>
    <name type="common">Scarlet sage</name>
    <dbReference type="NCBI Taxonomy" id="180675"/>
    <lineage>
        <taxon>Eukaryota</taxon>
        <taxon>Viridiplantae</taxon>
        <taxon>Streptophyta</taxon>
        <taxon>Embryophyta</taxon>
        <taxon>Tracheophyta</taxon>
        <taxon>Spermatophyta</taxon>
        <taxon>Magnoliopsida</taxon>
        <taxon>eudicotyledons</taxon>
        <taxon>Gunneridae</taxon>
        <taxon>Pentapetalae</taxon>
        <taxon>asterids</taxon>
        <taxon>lamiids</taxon>
        <taxon>Lamiales</taxon>
        <taxon>Lamiaceae</taxon>
        <taxon>Nepetoideae</taxon>
        <taxon>Mentheae</taxon>
        <taxon>Salviinae</taxon>
        <taxon>Salvia</taxon>
        <taxon>Salvia subgen. Calosphace</taxon>
        <taxon>core Calosphace</taxon>
    </lineage>
</organism>
<reference evidence="1" key="1">
    <citation type="submission" date="2018-01" db="EMBL/GenBank/DDBJ databases">
        <authorList>
            <person name="Mao J.F."/>
        </authorList>
    </citation>
    <scope>NUCLEOTIDE SEQUENCE</scope>
    <source>
        <strain evidence="1">Huo1</strain>
        <tissue evidence="1">Leaf</tissue>
    </source>
</reference>
<comment type="caution">
    <text evidence="1">The sequence shown here is derived from an EMBL/GenBank/DDBJ whole genome shotgun (WGS) entry which is preliminary data.</text>
</comment>
<dbReference type="AlphaFoldDB" id="A0A8X8W935"/>
<dbReference type="PANTHER" id="PTHR37394">
    <property type="entry name" value="PROTEIN PARTING DANCERS"/>
    <property type="match status" value="1"/>
</dbReference>
<dbReference type="Proteomes" id="UP000298416">
    <property type="component" value="Unassembled WGS sequence"/>
</dbReference>
<dbReference type="EMBL" id="PNBA02000019">
    <property type="protein sequence ID" value="KAG6390216.1"/>
    <property type="molecule type" value="Genomic_DNA"/>
</dbReference>
<reference evidence="1" key="2">
    <citation type="submission" date="2020-08" db="EMBL/GenBank/DDBJ databases">
        <title>Plant Genome Project.</title>
        <authorList>
            <person name="Zhang R.-G."/>
        </authorList>
    </citation>
    <scope>NUCLEOTIDE SEQUENCE</scope>
    <source>
        <strain evidence="1">Huo1</strain>
        <tissue evidence="1">Leaf</tissue>
    </source>
</reference>
<dbReference type="Pfam" id="PF14520">
    <property type="entry name" value="HHH_5"/>
    <property type="match status" value="1"/>
</dbReference>
<evidence type="ECO:0000313" key="1">
    <source>
        <dbReference type="EMBL" id="KAG6390216.1"/>
    </source>
</evidence>
<dbReference type="GO" id="GO:0000712">
    <property type="term" value="P:resolution of meiotic recombination intermediates"/>
    <property type="evidence" value="ECO:0007669"/>
    <property type="project" value="InterPro"/>
</dbReference>
<evidence type="ECO:0000313" key="2">
    <source>
        <dbReference type="Proteomes" id="UP000298416"/>
    </source>
</evidence>
<accession>A0A8X8W935</accession>